<evidence type="ECO:0000259" key="8">
    <source>
        <dbReference type="Pfam" id="PF16369"/>
    </source>
</evidence>
<protein>
    <submittedName>
        <fullName evidence="9">Glycoside hydrolase, family 43</fullName>
    </submittedName>
</protein>
<dbReference type="InterPro" id="IPR050727">
    <property type="entry name" value="GH43_arabinanases"/>
</dbReference>
<dbReference type="CAZy" id="GH43">
    <property type="family name" value="Glycoside Hydrolase Family 43"/>
</dbReference>
<evidence type="ECO:0000256" key="1">
    <source>
        <dbReference type="ARBA" id="ARBA00004834"/>
    </source>
</evidence>
<proteinExistence type="inferred from homology"/>
<evidence type="ECO:0000256" key="2">
    <source>
        <dbReference type="ARBA" id="ARBA00009865"/>
    </source>
</evidence>
<comment type="pathway">
    <text evidence="1">Glycan metabolism; L-arabinan degradation.</text>
</comment>
<evidence type="ECO:0000256" key="6">
    <source>
        <dbReference type="PIRSR" id="PIRSR606710-2"/>
    </source>
</evidence>
<organism evidence="9 10">
    <name type="scientific">Thermotoga petrophila (strain ATCC BAA-488 / DSM 13995 / JCM 10881 / RKU-1)</name>
    <dbReference type="NCBI Taxonomy" id="390874"/>
    <lineage>
        <taxon>Bacteria</taxon>
        <taxon>Thermotogati</taxon>
        <taxon>Thermotogota</taxon>
        <taxon>Thermotogae</taxon>
        <taxon>Thermotogales</taxon>
        <taxon>Thermotogaceae</taxon>
        <taxon>Thermotoga</taxon>
    </lineage>
</organism>
<dbReference type="Gene3D" id="2.40.128.10">
    <property type="match status" value="1"/>
</dbReference>
<evidence type="ECO:0000256" key="3">
    <source>
        <dbReference type="ARBA" id="ARBA00022801"/>
    </source>
</evidence>
<feature type="site" description="Important for catalytic activity, responsible for pKa modulation of the active site Glu and correct orientation of both the proton donor and substrate" evidence="6">
    <location>
        <position position="172"/>
    </location>
</feature>
<dbReference type="PANTHER" id="PTHR43301">
    <property type="entry name" value="ARABINAN ENDO-1,5-ALPHA-L-ARABINOSIDASE"/>
    <property type="match status" value="1"/>
</dbReference>
<accession>A5IKD6</accession>
<evidence type="ECO:0000313" key="10">
    <source>
        <dbReference type="Proteomes" id="UP000006558"/>
    </source>
</evidence>
<evidence type="ECO:0000256" key="4">
    <source>
        <dbReference type="ARBA" id="ARBA00023295"/>
    </source>
</evidence>
<name>A5IKD6_THEP1</name>
<dbReference type="EMBL" id="CP000702">
    <property type="protein sequence ID" value="ABQ46659.1"/>
    <property type="molecule type" value="Genomic_DNA"/>
</dbReference>
<dbReference type="Pfam" id="PF04616">
    <property type="entry name" value="Glyco_hydro_43"/>
    <property type="match status" value="1"/>
</dbReference>
<feature type="active site" description="Proton acceptor" evidence="5">
    <location>
        <position position="36"/>
    </location>
</feature>
<dbReference type="AlphaFoldDB" id="A5IKD6"/>
<dbReference type="Pfam" id="PF16369">
    <property type="entry name" value="GH43_C"/>
    <property type="match status" value="1"/>
</dbReference>
<dbReference type="GO" id="GO:0004553">
    <property type="term" value="F:hydrolase activity, hydrolyzing O-glycosyl compounds"/>
    <property type="evidence" value="ECO:0007669"/>
    <property type="project" value="InterPro"/>
</dbReference>
<keyword evidence="4 7" id="KW-0326">Glycosidase</keyword>
<dbReference type="Gene3D" id="2.115.10.20">
    <property type="entry name" value="Glycosyl hydrolase domain, family 43"/>
    <property type="match status" value="1"/>
</dbReference>
<comment type="similarity">
    <text evidence="2 7">Belongs to the glycosyl hydrolase 43 family.</text>
</comment>
<dbReference type="InterPro" id="IPR006710">
    <property type="entry name" value="Glyco_hydro_43"/>
</dbReference>
<reference evidence="10" key="1">
    <citation type="submission" date="2007-05" db="EMBL/GenBank/DDBJ databases">
        <title>Complete sequence of Thermotoga petrophila RKU-1.</title>
        <authorList>
            <consortium name="US DOE Joint Genome Institute"/>
            <person name="Copeland A."/>
            <person name="Lucas S."/>
            <person name="Lapidus A."/>
            <person name="Barry K."/>
            <person name="Glavina del Rio T."/>
            <person name="Dalin E."/>
            <person name="Tice H."/>
            <person name="Pitluck S."/>
            <person name="Sims D."/>
            <person name="Brettin T."/>
            <person name="Bruce D."/>
            <person name="Detter J.C."/>
            <person name="Han C."/>
            <person name="Tapia R."/>
            <person name="Schmutz J."/>
            <person name="Larimer F."/>
            <person name="Land M."/>
            <person name="Hauser L."/>
            <person name="Kyrpides N."/>
            <person name="Mikhailova N."/>
            <person name="Nelson K."/>
            <person name="Gogarten J.P."/>
            <person name="Noll K."/>
            <person name="Richardson P."/>
        </authorList>
    </citation>
    <scope>NUCLEOTIDE SEQUENCE [LARGE SCALE GENOMIC DNA]</scope>
    <source>
        <strain evidence="10">ATCC BAA-488 / DSM 13995 / JCM 10881 / RKU-1</strain>
    </source>
</reference>
<gene>
    <name evidence="9" type="ordered locus">Tpet_0639</name>
</gene>
<dbReference type="SUPFAM" id="SSF75005">
    <property type="entry name" value="Arabinanase/levansucrase/invertase"/>
    <property type="match status" value="1"/>
</dbReference>
<dbReference type="Proteomes" id="UP000006558">
    <property type="component" value="Chromosome"/>
</dbReference>
<dbReference type="STRING" id="390874.Tpet_0639"/>
<keyword evidence="3 7" id="KW-0378">Hydrolase</keyword>
<feature type="active site" description="Proton donor" evidence="5">
    <location>
        <position position="225"/>
    </location>
</feature>
<evidence type="ECO:0000313" key="9">
    <source>
        <dbReference type="EMBL" id="ABQ46659.1"/>
    </source>
</evidence>
<dbReference type="KEGG" id="tpt:Tpet_0639"/>
<dbReference type="CDD" id="cd18832">
    <property type="entry name" value="GH43_GsAbnA-like"/>
    <property type="match status" value="1"/>
</dbReference>
<dbReference type="GO" id="GO:0005975">
    <property type="term" value="P:carbohydrate metabolic process"/>
    <property type="evidence" value="ECO:0007669"/>
    <property type="project" value="InterPro"/>
</dbReference>
<dbReference type="eggNOG" id="COG3507">
    <property type="taxonomic scope" value="Bacteria"/>
</dbReference>
<evidence type="ECO:0000256" key="7">
    <source>
        <dbReference type="RuleBase" id="RU361187"/>
    </source>
</evidence>
<dbReference type="InterPro" id="IPR023296">
    <property type="entry name" value="Glyco_hydro_beta-prop_sf"/>
</dbReference>
<dbReference type="HOGENOM" id="CLU_009397_1_2_0"/>
<reference evidence="9 10" key="2">
    <citation type="journal article" date="2009" name="Proc. Natl. Acad. Sci. U.S.A.">
        <title>On the chimeric nature, thermophilic origin, and phylogenetic placement of the Thermotogales.</title>
        <authorList>
            <person name="Zhaxybayeva O."/>
            <person name="Swithers K.S."/>
            <person name="Lapierre P."/>
            <person name="Fournier G.P."/>
            <person name="Bickhart D.M."/>
            <person name="DeBoy R.T."/>
            <person name="Nelson K.E."/>
            <person name="Nesbo C.L."/>
            <person name="Doolittle W.F."/>
            <person name="Gogarten J.P."/>
            <person name="Noll K.M."/>
        </authorList>
    </citation>
    <scope>NUCLEOTIDE SEQUENCE [LARGE SCALE GENOMIC DNA]</scope>
    <source>
        <strain evidence="10">ATCC BAA-488 / DSM 13995 / JCM 10881 / RKU-1</strain>
    </source>
</reference>
<feature type="domain" description="Extracellular endo-alpha-(1-&gt;5)-L-arabinanase C-terminal" evidence="8">
    <location>
        <begin position="368"/>
        <end position="470"/>
    </location>
</feature>
<dbReference type="InterPro" id="IPR032291">
    <property type="entry name" value="Abn2_C"/>
</dbReference>
<sequence>MKILLMATLFLILPSGCLVLGIEDNIPSFRWATVHDPSVIKAGDTFYVFGSHLQIAKSNDLMHWTQVNVGVYNNNPIIPNIFTELKETFEWAETNTLWAPHVIQLQDGRYYFYYCACRGDSPRSAMGIAVSDNIEGPYRNLGIILRSGYRPGEGMCEEGVPYDARIHPNVVDPHVFYDKEGNLWMVYGSYSGGIYILKLDPETGFPLPGQGYGKKLTGGNHSRIEGPFILYSPDTDYYYLFLSFGGLDYRGGYNIRVARSKNPDGPYYDAEGRNMIDCYGPSFLEGNDPYIAPFGVKLVGNFTLSEGNTIDFRVFGYVSPGHNSAYYDPKTGKYFIFFHTRFPGRGETYQLRVHQLFLNEDGWFVMAPFPYAGETIEDLSFQEIAGEYQLLIHDKEMTNEIRKPVRIALNPDGTVTGAQTGEWEKKGHYITLKLEGEIYKGVTLKQWHYSEKKWVTVFSALSQKGVSVWGIKTSE</sequence>
<dbReference type="RefSeq" id="WP_011943249.1">
    <property type="nucleotide sequence ID" value="NC_009486.1"/>
</dbReference>
<evidence type="ECO:0000256" key="5">
    <source>
        <dbReference type="PIRSR" id="PIRSR606710-1"/>
    </source>
</evidence>
<dbReference type="SMR" id="A5IKD6"/>
<dbReference type="PANTHER" id="PTHR43301:SF3">
    <property type="entry name" value="ARABINAN ENDO-1,5-ALPHA-L-ARABINOSIDASE A-RELATED"/>
    <property type="match status" value="1"/>
</dbReference>